<keyword evidence="5 8" id="KW-0812">Transmembrane</keyword>
<feature type="transmembrane region" description="Helical" evidence="8">
    <location>
        <begin position="20"/>
        <end position="37"/>
    </location>
</feature>
<evidence type="ECO:0000256" key="7">
    <source>
        <dbReference type="ARBA" id="ARBA00023136"/>
    </source>
</evidence>
<dbReference type="EMBL" id="LR586016">
    <property type="protein sequence ID" value="VIP03513.1"/>
    <property type="molecule type" value="Genomic_DNA"/>
</dbReference>
<keyword evidence="4" id="KW-1003">Cell membrane</keyword>
<feature type="transmembrane region" description="Helical" evidence="8">
    <location>
        <begin position="159"/>
        <end position="178"/>
    </location>
</feature>
<evidence type="ECO:0000256" key="4">
    <source>
        <dbReference type="ARBA" id="ARBA00022475"/>
    </source>
</evidence>
<dbReference type="PANTHER" id="PTHR21716">
    <property type="entry name" value="TRANSMEMBRANE PROTEIN"/>
    <property type="match status" value="1"/>
</dbReference>
<feature type="transmembrane region" description="Helical" evidence="8">
    <location>
        <begin position="241"/>
        <end position="264"/>
    </location>
</feature>
<dbReference type="PANTHER" id="PTHR21716:SF53">
    <property type="entry name" value="PERMEASE PERM-RELATED"/>
    <property type="match status" value="1"/>
</dbReference>
<evidence type="ECO:0000256" key="1">
    <source>
        <dbReference type="ARBA" id="ARBA00004651"/>
    </source>
</evidence>
<name>A0A6C2YQY3_9BACT</name>
<evidence type="ECO:0000313" key="9">
    <source>
        <dbReference type="EMBL" id="VIP03513.1"/>
    </source>
</evidence>
<comment type="similarity">
    <text evidence="2">Belongs to the autoinducer-2 exporter (AI-2E) (TC 2.A.86) family.</text>
</comment>
<evidence type="ECO:0000256" key="8">
    <source>
        <dbReference type="SAM" id="Phobius"/>
    </source>
</evidence>
<keyword evidence="10" id="KW-1185">Reference proteome</keyword>
<proteinExistence type="inferred from homology"/>
<evidence type="ECO:0000256" key="5">
    <source>
        <dbReference type="ARBA" id="ARBA00022692"/>
    </source>
</evidence>
<dbReference type="KEGG" id="tim:GMBLW1_04470"/>
<evidence type="ECO:0008006" key="11">
    <source>
        <dbReference type="Google" id="ProtNLM"/>
    </source>
</evidence>
<dbReference type="Proteomes" id="UP000464378">
    <property type="component" value="Chromosome"/>
</dbReference>
<dbReference type="GO" id="GO:0005886">
    <property type="term" value="C:plasma membrane"/>
    <property type="evidence" value="ECO:0007669"/>
    <property type="project" value="UniProtKB-SubCell"/>
</dbReference>
<feature type="transmembrane region" description="Helical" evidence="8">
    <location>
        <begin position="72"/>
        <end position="94"/>
    </location>
</feature>
<keyword evidence="3" id="KW-0813">Transport</keyword>
<feature type="transmembrane region" description="Helical" evidence="8">
    <location>
        <begin position="276"/>
        <end position="297"/>
    </location>
</feature>
<dbReference type="FunCoup" id="A0A6C2YQY3">
    <property type="interactions" value="261"/>
</dbReference>
<dbReference type="InterPro" id="IPR002549">
    <property type="entry name" value="AI-2E-like"/>
</dbReference>
<comment type="subcellular location">
    <subcellularLocation>
        <location evidence="1">Cell membrane</location>
        <topology evidence="1">Multi-pass membrane protein</topology>
    </subcellularLocation>
</comment>
<dbReference type="EMBL" id="LR593887">
    <property type="protein sequence ID" value="VTS04394.1"/>
    <property type="molecule type" value="Genomic_DNA"/>
</dbReference>
<dbReference type="InParanoid" id="A0A6C2YQY3"/>
<feature type="transmembrane region" description="Helical" evidence="8">
    <location>
        <begin position="214"/>
        <end position="235"/>
    </location>
</feature>
<evidence type="ECO:0000256" key="2">
    <source>
        <dbReference type="ARBA" id="ARBA00009773"/>
    </source>
</evidence>
<keyword evidence="7 8" id="KW-0472">Membrane</keyword>
<dbReference type="Pfam" id="PF01594">
    <property type="entry name" value="AI-2E_transport"/>
    <property type="match status" value="1"/>
</dbReference>
<evidence type="ECO:0000256" key="3">
    <source>
        <dbReference type="ARBA" id="ARBA00022448"/>
    </source>
</evidence>
<evidence type="ECO:0000256" key="6">
    <source>
        <dbReference type="ARBA" id="ARBA00022989"/>
    </source>
</evidence>
<gene>
    <name evidence="9" type="ORF">GMBLW1_04470</name>
</gene>
<accession>A0A6C2YQY3</accession>
<evidence type="ECO:0000313" key="10">
    <source>
        <dbReference type="Proteomes" id="UP000464378"/>
    </source>
</evidence>
<reference evidence="9" key="1">
    <citation type="submission" date="2019-04" db="EMBL/GenBank/DDBJ databases">
        <authorList>
            <consortium name="Science for Life Laboratories"/>
        </authorList>
    </citation>
    <scope>NUCLEOTIDE SEQUENCE</scope>
    <source>
        <strain evidence="9">MBLW1</strain>
    </source>
</reference>
<sequence>MAASAENSSTSSVLDFGQRLQMLAYSLIVFSLIVYLLREFASVLQPLFIAVFLGYLVIPARRWLTRRGVPVIWAYGILTLVLILSILMVTQLVVSSVRDFRTRLPIYEERFQIQAVWLATIVPGTNPDAIGKSVESFFGDPERVNQMVGRILGTTFDSMVGILSLLGVILVFLMFWLAEQATFEKRIIRALTGQRSSQVLAIVKTINSAIARYIAVKTFVSLLTGILTGLALWIFDVDFTILWSVLTFVANFIPYLGSFVAVLLPVLLDWVQTGSLVHAAALLLILTGVQQFIGIVVEPWLIGKRLDLSPLVVILSLAFWGSLWGIPGMILAVPLVVVMRTILANIPQTMFLAILLANPDEPLTQGSVLDDQFVDGT</sequence>
<keyword evidence="6 8" id="KW-1133">Transmembrane helix</keyword>
<organism evidence="9">
    <name type="scientific">Tuwongella immobilis</name>
    <dbReference type="NCBI Taxonomy" id="692036"/>
    <lineage>
        <taxon>Bacteria</taxon>
        <taxon>Pseudomonadati</taxon>
        <taxon>Planctomycetota</taxon>
        <taxon>Planctomycetia</taxon>
        <taxon>Gemmatales</taxon>
        <taxon>Gemmataceae</taxon>
        <taxon>Tuwongella</taxon>
    </lineage>
</organism>
<protein>
    <recommendedName>
        <fullName evidence="11">AI-2E family transporter</fullName>
    </recommendedName>
</protein>
<feature type="transmembrane region" description="Helical" evidence="8">
    <location>
        <begin position="317"/>
        <end position="338"/>
    </location>
</feature>
<dbReference type="AlphaFoldDB" id="A0A6C2YQY3"/>
<feature type="transmembrane region" description="Helical" evidence="8">
    <location>
        <begin position="43"/>
        <end position="60"/>
    </location>
</feature>